<organism evidence="4">
    <name type="scientific">Hydatigena taeniaeformis</name>
    <name type="common">Feline tapeworm</name>
    <name type="synonym">Taenia taeniaeformis</name>
    <dbReference type="NCBI Taxonomy" id="6205"/>
    <lineage>
        <taxon>Eukaryota</taxon>
        <taxon>Metazoa</taxon>
        <taxon>Spiralia</taxon>
        <taxon>Lophotrochozoa</taxon>
        <taxon>Platyhelminthes</taxon>
        <taxon>Cestoda</taxon>
        <taxon>Eucestoda</taxon>
        <taxon>Cyclophyllidea</taxon>
        <taxon>Taeniidae</taxon>
        <taxon>Hydatigera</taxon>
    </lineage>
</organism>
<evidence type="ECO:0000256" key="1">
    <source>
        <dbReference type="SAM" id="MobiDB-lite"/>
    </source>
</evidence>
<gene>
    <name evidence="2" type="ORF">TTAC_LOCUS7143</name>
</gene>
<feature type="region of interest" description="Disordered" evidence="1">
    <location>
        <begin position="123"/>
        <end position="246"/>
    </location>
</feature>
<feature type="compositionally biased region" description="Polar residues" evidence="1">
    <location>
        <begin position="7"/>
        <end position="21"/>
    </location>
</feature>
<dbReference type="EMBL" id="UYWX01020348">
    <property type="protein sequence ID" value="VDM31478.1"/>
    <property type="molecule type" value="Genomic_DNA"/>
</dbReference>
<sequence>MSFPFKPSTSKSGRLTRQANVISGGSHSHDTPSTSDSFLHSLNPRSTLLLRAELPKPMSRLPEIRLDDGSSGGGSKVQVAQVKPQKSCESYDSAASGMSWSSSQSTVAVGVGCCNSTSVSGNPSFASYEEDDEPLQSHPHHPMVRIPSTPGALHRAQYSPRYDSTQHGLGQHFKKDYSFEEARTTSEKAHEETRENRASEERNETIESPSGKADDYFDSVFDEQEKEPDDGGESSIAPRGSAKKKSFKRFWKLAYKAIRNEAKNKDGNSKYGLGKKKSGSEEPEGEIDPVYQLLKSAATQRHLSTKYSASFDHCEQTGEQPRLSSSGFALILAKSDSD</sequence>
<feature type="compositionally biased region" description="Acidic residues" evidence="1">
    <location>
        <begin position="216"/>
        <end position="232"/>
    </location>
</feature>
<evidence type="ECO:0000313" key="3">
    <source>
        <dbReference type="Proteomes" id="UP000274429"/>
    </source>
</evidence>
<feature type="compositionally biased region" description="Basic and acidic residues" evidence="1">
    <location>
        <begin position="173"/>
        <end position="205"/>
    </location>
</feature>
<protein>
    <submittedName>
        <fullName evidence="4">Suppressor protein SRP40-like</fullName>
    </submittedName>
</protein>
<reference evidence="4" key="1">
    <citation type="submission" date="2017-02" db="UniProtKB">
        <authorList>
            <consortium name="WormBaseParasite"/>
        </authorList>
    </citation>
    <scope>IDENTIFICATION</scope>
</reference>
<dbReference type="WBParaSite" id="TTAC_0000715801-mRNA-1">
    <property type="protein sequence ID" value="TTAC_0000715801-mRNA-1"/>
    <property type="gene ID" value="TTAC_0000715801"/>
</dbReference>
<accession>A0A0R3X1Q2</accession>
<name>A0A0R3X1Q2_HYDTA</name>
<dbReference type="Proteomes" id="UP000274429">
    <property type="component" value="Unassembled WGS sequence"/>
</dbReference>
<feature type="compositionally biased region" description="Low complexity" evidence="1">
    <location>
        <begin position="23"/>
        <end position="37"/>
    </location>
</feature>
<evidence type="ECO:0000313" key="4">
    <source>
        <dbReference type="WBParaSite" id="TTAC_0000715801-mRNA-1"/>
    </source>
</evidence>
<feature type="region of interest" description="Disordered" evidence="1">
    <location>
        <begin position="53"/>
        <end position="95"/>
    </location>
</feature>
<feature type="region of interest" description="Disordered" evidence="1">
    <location>
        <begin position="263"/>
        <end position="288"/>
    </location>
</feature>
<keyword evidence="3" id="KW-1185">Reference proteome</keyword>
<reference evidence="2 3" key="2">
    <citation type="submission" date="2018-11" db="EMBL/GenBank/DDBJ databases">
        <authorList>
            <consortium name="Pathogen Informatics"/>
        </authorList>
    </citation>
    <scope>NUCLEOTIDE SEQUENCE [LARGE SCALE GENOMIC DNA]</scope>
</reference>
<proteinExistence type="predicted"/>
<feature type="region of interest" description="Disordered" evidence="1">
    <location>
        <begin position="1"/>
        <end position="40"/>
    </location>
</feature>
<dbReference type="AlphaFoldDB" id="A0A0R3X1Q2"/>
<evidence type="ECO:0000313" key="2">
    <source>
        <dbReference type="EMBL" id="VDM31478.1"/>
    </source>
</evidence>
<dbReference type="OrthoDB" id="6267677at2759"/>